<evidence type="ECO:0000313" key="8">
    <source>
        <dbReference type="EMBL" id="MBB4739645.1"/>
    </source>
</evidence>
<feature type="transmembrane region" description="Helical" evidence="6">
    <location>
        <begin position="87"/>
        <end position="108"/>
    </location>
</feature>
<reference evidence="8 9" key="1">
    <citation type="submission" date="2020-08" db="EMBL/GenBank/DDBJ databases">
        <title>Sequencing the genomes of 1000 actinobacteria strains.</title>
        <authorList>
            <person name="Klenk H.-P."/>
        </authorList>
    </citation>
    <scope>NUCLEOTIDE SEQUENCE [LARGE SCALE GENOMIC DNA]</scope>
    <source>
        <strain evidence="8 9">DSM 45809</strain>
    </source>
</reference>
<evidence type="ECO:0000259" key="7">
    <source>
        <dbReference type="Pfam" id="PF06271"/>
    </source>
</evidence>
<gene>
    <name evidence="8" type="ORF">BJY16_003104</name>
</gene>
<comment type="subcellular location">
    <subcellularLocation>
        <location evidence="1">Cell membrane</location>
        <topology evidence="1">Multi-pass membrane protein</topology>
    </subcellularLocation>
</comment>
<feature type="transmembrane region" description="Helical" evidence="6">
    <location>
        <begin position="48"/>
        <end position="66"/>
    </location>
</feature>
<evidence type="ECO:0000313" key="9">
    <source>
        <dbReference type="Proteomes" id="UP000546162"/>
    </source>
</evidence>
<keyword evidence="3 6" id="KW-0812">Transmembrane</keyword>
<dbReference type="PANTHER" id="PTHR36115:SF6">
    <property type="entry name" value="PROLINE-RICH ANTIGEN HOMOLOG"/>
    <property type="match status" value="1"/>
</dbReference>
<organism evidence="8 9">
    <name type="scientific">Actinoplanes octamycinicus</name>
    <dbReference type="NCBI Taxonomy" id="135948"/>
    <lineage>
        <taxon>Bacteria</taxon>
        <taxon>Bacillati</taxon>
        <taxon>Actinomycetota</taxon>
        <taxon>Actinomycetes</taxon>
        <taxon>Micromonosporales</taxon>
        <taxon>Micromonosporaceae</taxon>
        <taxon>Actinoplanes</taxon>
    </lineage>
</organism>
<dbReference type="Proteomes" id="UP000546162">
    <property type="component" value="Unassembled WGS sequence"/>
</dbReference>
<keyword evidence="5 6" id="KW-0472">Membrane</keyword>
<keyword evidence="4 6" id="KW-1133">Transmembrane helix</keyword>
<accession>A0A7W7GWN1</accession>
<sequence>MAASANDAPQTAALREPAGGGRRLIALLIDWVLCLLVASLYASPDRVAWPPVVLLILVNTVFLGLFGQTPGMRLTRIRCVAYADGGAIGLLRGLYRGLLLALLIPALIADDEGRGLHDRAAGSIVVKLPRA</sequence>
<keyword evidence="9" id="KW-1185">Reference proteome</keyword>
<feature type="domain" description="RDD" evidence="7">
    <location>
        <begin position="50"/>
        <end position="122"/>
    </location>
</feature>
<dbReference type="AlphaFoldDB" id="A0A7W7GWN1"/>
<dbReference type="InterPro" id="IPR010432">
    <property type="entry name" value="RDD"/>
</dbReference>
<evidence type="ECO:0000256" key="4">
    <source>
        <dbReference type="ARBA" id="ARBA00022989"/>
    </source>
</evidence>
<evidence type="ECO:0000256" key="1">
    <source>
        <dbReference type="ARBA" id="ARBA00004651"/>
    </source>
</evidence>
<dbReference type="PANTHER" id="PTHR36115">
    <property type="entry name" value="PROLINE-RICH ANTIGEN HOMOLOG-RELATED"/>
    <property type="match status" value="1"/>
</dbReference>
<dbReference type="RefSeq" id="WP_185040159.1">
    <property type="nucleotide sequence ID" value="NZ_BAABFG010000005.1"/>
</dbReference>
<name>A0A7W7GWN1_9ACTN</name>
<dbReference type="Pfam" id="PF06271">
    <property type="entry name" value="RDD"/>
    <property type="match status" value="1"/>
</dbReference>
<proteinExistence type="predicted"/>
<dbReference type="EMBL" id="JACHNB010000001">
    <property type="protein sequence ID" value="MBB4739645.1"/>
    <property type="molecule type" value="Genomic_DNA"/>
</dbReference>
<feature type="transmembrane region" description="Helical" evidence="6">
    <location>
        <begin position="24"/>
        <end position="42"/>
    </location>
</feature>
<protein>
    <submittedName>
        <fullName evidence="8">Putative RDD family membrane protein YckC</fullName>
    </submittedName>
</protein>
<evidence type="ECO:0000256" key="6">
    <source>
        <dbReference type="SAM" id="Phobius"/>
    </source>
</evidence>
<comment type="caution">
    <text evidence="8">The sequence shown here is derived from an EMBL/GenBank/DDBJ whole genome shotgun (WGS) entry which is preliminary data.</text>
</comment>
<keyword evidence="2" id="KW-1003">Cell membrane</keyword>
<evidence type="ECO:0000256" key="2">
    <source>
        <dbReference type="ARBA" id="ARBA00022475"/>
    </source>
</evidence>
<evidence type="ECO:0000256" key="5">
    <source>
        <dbReference type="ARBA" id="ARBA00023136"/>
    </source>
</evidence>
<dbReference type="GO" id="GO:0005886">
    <property type="term" value="C:plasma membrane"/>
    <property type="evidence" value="ECO:0007669"/>
    <property type="project" value="UniProtKB-SubCell"/>
</dbReference>
<dbReference type="InterPro" id="IPR051791">
    <property type="entry name" value="Pra-immunoreactive"/>
</dbReference>
<evidence type="ECO:0000256" key="3">
    <source>
        <dbReference type="ARBA" id="ARBA00022692"/>
    </source>
</evidence>